<keyword evidence="3" id="KW-0804">Transcription</keyword>
<dbReference type="EMBL" id="SSOB01000060">
    <property type="protein sequence ID" value="THF73207.1"/>
    <property type="molecule type" value="Genomic_DNA"/>
</dbReference>
<keyword evidence="2" id="KW-0238">DNA-binding</keyword>
<dbReference type="GO" id="GO:0003700">
    <property type="term" value="F:DNA-binding transcription factor activity"/>
    <property type="evidence" value="ECO:0007669"/>
    <property type="project" value="InterPro"/>
</dbReference>
<dbReference type="PANTHER" id="PTHR43280">
    <property type="entry name" value="ARAC-FAMILY TRANSCRIPTIONAL REGULATOR"/>
    <property type="match status" value="1"/>
</dbReference>
<evidence type="ECO:0000256" key="1">
    <source>
        <dbReference type="ARBA" id="ARBA00023015"/>
    </source>
</evidence>
<dbReference type="Gene3D" id="1.10.10.60">
    <property type="entry name" value="Homeodomain-like"/>
    <property type="match status" value="2"/>
</dbReference>
<evidence type="ECO:0000256" key="3">
    <source>
        <dbReference type="ARBA" id="ARBA00023163"/>
    </source>
</evidence>
<dbReference type="InterPro" id="IPR018062">
    <property type="entry name" value="HTH_AraC-typ_CS"/>
</dbReference>
<comment type="caution">
    <text evidence="5">The sequence shown here is derived from an EMBL/GenBank/DDBJ whole genome shotgun (WGS) entry which is preliminary data.</text>
</comment>
<dbReference type="PANTHER" id="PTHR43280:SF28">
    <property type="entry name" value="HTH-TYPE TRANSCRIPTIONAL ACTIVATOR RHAS"/>
    <property type="match status" value="1"/>
</dbReference>
<dbReference type="PROSITE" id="PS51257">
    <property type="entry name" value="PROKAR_LIPOPROTEIN"/>
    <property type="match status" value="1"/>
</dbReference>
<dbReference type="InterPro" id="IPR011051">
    <property type="entry name" value="RmlC_Cupin_sf"/>
</dbReference>
<keyword evidence="6" id="KW-1185">Reference proteome</keyword>
<feature type="domain" description="HTH araC/xylS-type" evidence="4">
    <location>
        <begin position="260"/>
        <end position="358"/>
    </location>
</feature>
<dbReference type="InterPro" id="IPR009057">
    <property type="entry name" value="Homeodomain-like_sf"/>
</dbReference>
<dbReference type="OrthoDB" id="9799319at2"/>
<dbReference type="InterPro" id="IPR020449">
    <property type="entry name" value="Tscrpt_reg_AraC-type_HTH"/>
</dbReference>
<dbReference type="PROSITE" id="PS01124">
    <property type="entry name" value="HTH_ARAC_FAMILY_2"/>
    <property type="match status" value="1"/>
</dbReference>
<dbReference type="AlphaFoldDB" id="A0A4S4BFR8"/>
<accession>A0A4S4BFR8</accession>
<protein>
    <submittedName>
        <fullName evidence="5">Helix-turn-helix domain-containing protein</fullName>
    </submittedName>
</protein>
<dbReference type="InterPro" id="IPR014710">
    <property type="entry name" value="RmlC-like_jellyroll"/>
</dbReference>
<dbReference type="PRINTS" id="PR00032">
    <property type="entry name" value="HTHARAC"/>
</dbReference>
<sequence>MIISGRLQPSKGSVLNANLLKQFPPSCHFIFMACISLPIETILYIFTPPCKIINKNESVARHMLDFPVYSYIEMLGDDFPFKVEVRTPVDMNRVKHAHEHLQLCYMMSGSCQHVTNSRSYILTKGDLFSIPPYQEHRLEVYESMDFVLIQIDFMPHVINENLRDLTRMQTFMDFAYIRPLISQEDLIPKMTLPPSSQISVENLLEVMMTEWMKKEDGYQLAIKAELLKLLVITGRQYARYSENQGQQEHRIVLLHREALNQAIAFMESHYHEDLHLEDIANIAYMSPSYFSSILRLIKGKSYIEYLSAIRMQAAMELLRCTEHNITEIASRVGYNHISHFTRMFKKYTGVTPSDFRKYPSYSG</sequence>
<keyword evidence="1" id="KW-0805">Transcription regulation</keyword>
<gene>
    <name evidence="5" type="ORF">E6C55_30120</name>
</gene>
<evidence type="ECO:0000256" key="2">
    <source>
        <dbReference type="ARBA" id="ARBA00023125"/>
    </source>
</evidence>
<dbReference type="PROSITE" id="PS00041">
    <property type="entry name" value="HTH_ARAC_FAMILY_1"/>
    <property type="match status" value="1"/>
</dbReference>
<name>A0A4S4BFR8_9BACL</name>
<evidence type="ECO:0000313" key="6">
    <source>
        <dbReference type="Proteomes" id="UP000310636"/>
    </source>
</evidence>
<dbReference type="SUPFAM" id="SSF46689">
    <property type="entry name" value="Homeodomain-like"/>
    <property type="match status" value="2"/>
</dbReference>
<evidence type="ECO:0000313" key="5">
    <source>
        <dbReference type="EMBL" id="THF73207.1"/>
    </source>
</evidence>
<evidence type="ECO:0000259" key="4">
    <source>
        <dbReference type="PROSITE" id="PS01124"/>
    </source>
</evidence>
<organism evidence="5 6">
    <name type="scientific">Cohnella fermenti</name>
    <dbReference type="NCBI Taxonomy" id="2565925"/>
    <lineage>
        <taxon>Bacteria</taxon>
        <taxon>Bacillati</taxon>
        <taxon>Bacillota</taxon>
        <taxon>Bacilli</taxon>
        <taxon>Bacillales</taxon>
        <taxon>Paenibacillaceae</taxon>
        <taxon>Cohnella</taxon>
    </lineage>
</organism>
<dbReference type="Proteomes" id="UP000310636">
    <property type="component" value="Unassembled WGS sequence"/>
</dbReference>
<dbReference type="InterPro" id="IPR003313">
    <property type="entry name" value="AraC-bd"/>
</dbReference>
<dbReference type="SMART" id="SM00342">
    <property type="entry name" value="HTH_ARAC"/>
    <property type="match status" value="1"/>
</dbReference>
<dbReference type="Pfam" id="PF12833">
    <property type="entry name" value="HTH_18"/>
    <property type="match status" value="1"/>
</dbReference>
<dbReference type="Gene3D" id="2.60.120.10">
    <property type="entry name" value="Jelly Rolls"/>
    <property type="match status" value="1"/>
</dbReference>
<reference evidence="5 6" key="1">
    <citation type="submission" date="2019-04" db="EMBL/GenBank/DDBJ databases">
        <title>Cohnella sp. nov. isolated from preserved vegetables.</title>
        <authorList>
            <person name="Lin S.-Y."/>
            <person name="Hung M.-H."/>
            <person name="Young C.-C."/>
        </authorList>
    </citation>
    <scope>NUCLEOTIDE SEQUENCE [LARGE SCALE GENOMIC DNA]</scope>
    <source>
        <strain evidence="5 6">CC-MHH1044</strain>
    </source>
</reference>
<dbReference type="Pfam" id="PF02311">
    <property type="entry name" value="AraC_binding"/>
    <property type="match status" value="1"/>
</dbReference>
<proteinExistence type="predicted"/>
<dbReference type="SUPFAM" id="SSF51182">
    <property type="entry name" value="RmlC-like cupins"/>
    <property type="match status" value="1"/>
</dbReference>
<dbReference type="InterPro" id="IPR018060">
    <property type="entry name" value="HTH_AraC"/>
</dbReference>
<dbReference type="GO" id="GO:0043565">
    <property type="term" value="F:sequence-specific DNA binding"/>
    <property type="evidence" value="ECO:0007669"/>
    <property type="project" value="InterPro"/>
</dbReference>